<dbReference type="GO" id="GO:0016757">
    <property type="term" value="F:glycosyltransferase activity"/>
    <property type="evidence" value="ECO:0007669"/>
    <property type="project" value="InterPro"/>
</dbReference>
<feature type="domain" description="Glycosyltransferase subfamily 4-like N-terminal" evidence="2">
    <location>
        <begin position="15"/>
        <end position="169"/>
    </location>
</feature>
<dbReference type="Pfam" id="PF00534">
    <property type="entry name" value="Glycos_transf_1"/>
    <property type="match status" value="1"/>
</dbReference>
<dbReference type="CDD" id="cd03801">
    <property type="entry name" value="GT4_PimA-like"/>
    <property type="match status" value="1"/>
</dbReference>
<dbReference type="EMBL" id="CP012040">
    <property type="protein sequence ID" value="AKP53019.1"/>
    <property type="molecule type" value="Genomic_DNA"/>
</dbReference>
<evidence type="ECO:0000313" key="4">
    <source>
        <dbReference type="Proteomes" id="UP000036520"/>
    </source>
</evidence>
<dbReference type="AlphaFoldDB" id="A0A0H4PFN0"/>
<dbReference type="InterPro" id="IPR028098">
    <property type="entry name" value="Glyco_trans_4-like_N"/>
</dbReference>
<dbReference type="PANTHER" id="PTHR12526">
    <property type="entry name" value="GLYCOSYLTRANSFERASE"/>
    <property type="match status" value="1"/>
</dbReference>
<keyword evidence="3" id="KW-0808">Transferase</keyword>
<dbReference type="Gene3D" id="3.40.50.2000">
    <property type="entry name" value="Glycogen Phosphorylase B"/>
    <property type="match status" value="2"/>
</dbReference>
<organism evidence="3 4">
    <name type="scientific">Cyclobacterium amurskyense</name>
    <dbReference type="NCBI Taxonomy" id="320787"/>
    <lineage>
        <taxon>Bacteria</taxon>
        <taxon>Pseudomonadati</taxon>
        <taxon>Bacteroidota</taxon>
        <taxon>Cytophagia</taxon>
        <taxon>Cytophagales</taxon>
        <taxon>Cyclobacteriaceae</taxon>
        <taxon>Cyclobacterium</taxon>
    </lineage>
</organism>
<dbReference type="Pfam" id="PF13439">
    <property type="entry name" value="Glyco_transf_4"/>
    <property type="match status" value="1"/>
</dbReference>
<dbReference type="SUPFAM" id="SSF53756">
    <property type="entry name" value="UDP-Glycosyltransferase/glycogen phosphorylase"/>
    <property type="match status" value="1"/>
</dbReference>
<feature type="domain" description="Glycosyl transferase family 1" evidence="1">
    <location>
        <begin position="184"/>
        <end position="344"/>
    </location>
</feature>
<keyword evidence="4" id="KW-1185">Reference proteome</keyword>
<dbReference type="STRING" id="320787.CA2015_3642"/>
<accession>A0A0H4PFN0</accession>
<sequence length="370" mass="41554">MSKIKILFCLETIGWGGVENRRFSIAQSLDLNKFEIKIICTKALGVYKTKFNDLGIEIYEVGEFKSAFEFQKLKYVRSIIKKFHPTIIHGGVFEGNTMAVLSSLFIPKIKIIIEETSDPRNRSSKAHFLLKIYSFLTDKFIAISPSVEDYLINRLKVTVSKVALITNGVAFPRKVGANEVQGLKDELGIKDGDFVIGSVGRLRDFHKRFSDIIKAVSFMSSKVNIKILIVGEGPDKDFLQETADDLGLSENLILVGLQMDTAPYFQLMDVFCLASYMEGFGLVVVEAMFHKLPVIGTKVGGIVNIIDDKETGFLVEPENPKGIADLISILKQEEELRVSMGIKGFQKASMYYSVKRYTDEVKQLYNEILV</sequence>
<proteinExistence type="predicted"/>
<evidence type="ECO:0000259" key="1">
    <source>
        <dbReference type="Pfam" id="PF00534"/>
    </source>
</evidence>
<name>A0A0H4PFN0_9BACT</name>
<dbReference type="Proteomes" id="UP000036520">
    <property type="component" value="Chromosome"/>
</dbReference>
<evidence type="ECO:0000313" key="3">
    <source>
        <dbReference type="EMBL" id="AKP53019.1"/>
    </source>
</evidence>
<dbReference type="KEGG" id="camu:CA2015_3642"/>
<dbReference type="PANTHER" id="PTHR12526:SF630">
    <property type="entry name" value="GLYCOSYLTRANSFERASE"/>
    <property type="match status" value="1"/>
</dbReference>
<dbReference type="OrthoDB" id="7560678at2"/>
<protein>
    <submittedName>
        <fullName evidence="3">Glycosyl transferase, group 1 family protein</fullName>
    </submittedName>
</protein>
<dbReference type="InterPro" id="IPR001296">
    <property type="entry name" value="Glyco_trans_1"/>
</dbReference>
<evidence type="ECO:0000259" key="2">
    <source>
        <dbReference type="Pfam" id="PF13439"/>
    </source>
</evidence>
<dbReference type="RefSeq" id="WP_048643173.1">
    <property type="nucleotide sequence ID" value="NZ_CP012040.1"/>
</dbReference>
<gene>
    <name evidence="3" type="ORF">CA2015_3642</name>
</gene>
<reference evidence="3 4" key="1">
    <citation type="submission" date="2015-07" db="EMBL/GenBank/DDBJ databases">
        <authorList>
            <person name="Kim K.M."/>
        </authorList>
    </citation>
    <scope>NUCLEOTIDE SEQUENCE [LARGE SCALE GENOMIC DNA]</scope>
    <source>
        <strain evidence="3 4">KCTC 12363</strain>
    </source>
</reference>